<keyword evidence="1" id="KW-1185">Reference proteome</keyword>
<accession>A0A915E4T7</accession>
<evidence type="ECO:0000313" key="2">
    <source>
        <dbReference type="WBParaSite" id="jg2840"/>
    </source>
</evidence>
<evidence type="ECO:0000313" key="1">
    <source>
        <dbReference type="Proteomes" id="UP000887574"/>
    </source>
</evidence>
<sequence>MKRFCYDCKDSGSPEHKKPKEIIQPASRITRAHPATPIKGRCEICQKSTPVISCHICSAKVCVQHQIAIISISQIVSLVKVKGASVQRFVHA</sequence>
<proteinExistence type="predicted"/>
<reference evidence="2" key="1">
    <citation type="submission" date="2022-11" db="UniProtKB">
        <authorList>
            <consortium name="WormBaseParasite"/>
        </authorList>
    </citation>
    <scope>IDENTIFICATION</scope>
</reference>
<dbReference type="WBParaSite" id="jg2840">
    <property type="protein sequence ID" value="jg2840"/>
    <property type="gene ID" value="jg2840"/>
</dbReference>
<dbReference type="AlphaFoldDB" id="A0A915E4T7"/>
<name>A0A915E4T7_9BILA</name>
<protein>
    <submittedName>
        <fullName evidence="2">PiggyBac transposable element-derived protein 4 C-terminal zinc-ribbon domain-containing protein</fullName>
    </submittedName>
</protein>
<organism evidence="1 2">
    <name type="scientific">Ditylenchus dipsaci</name>
    <dbReference type="NCBI Taxonomy" id="166011"/>
    <lineage>
        <taxon>Eukaryota</taxon>
        <taxon>Metazoa</taxon>
        <taxon>Ecdysozoa</taxon>
        <taxon>Nematoda</taxon>
        <taxon>Chromadorea</taxon>
        <taxon>Rhabditida</taxon>
        <taxon>Tylenchina</taxon>
        <taxon>Tylenchomorpha</taxon>
        <taxon>Sphaerularioidea</taxon>
        <taxon>Anguinidae</taxon>
        <taxon>Anguininae</taxon>
        <taxon>Ditylenchus</taxon>
    </lineage>
</organism>
<dbReference type="Proteomes" id="UP000887574">
    <property type="component" value="Unplaced"/>
</dbReference>